<comment type="caution">
    <text evidence="4">The sequence shown here is derived from an EMBL/GenBank/DDBJ whole genome shotgun (WGS) entry which is preliminary data.</text>
</comment>
<evidence type="ECO:0000313" key="4">
    <source>
        <dbReference type="EMBL" id="MFC0262733.1"/>
    </source>
</evidence>
<dbReference type="InterPro" id="IPR036237">
    <property type="entry name" value="Xyl_isomerase-like_sf"/>
</dbReference>
<feature type="domain" description="Xylose isomerase-like TIM barrel" evidence="3">
    <location>
        <begin position="62"/>
        <end position="284"/>
    </location>
</feature>
<protein>
    <submittedName>
        <fullName evidence="4">Hydroxypyruvate isomerase family protein</fullName>
    </submittedName>
</protein>
<keyword evidence="1 2" id="KW-0413">Isomerase</keyword>
<dbReference type="GO" id="GO:0016853">
    <property type="term" value="F:isomerase activity"/>
    <property type="evidence" value="ECO:0007669"/>
    <property type="project" value="UniProtKB-KW"/>
</dbReference>
<dbReference type="RefSeq" id="WP_382387182.1">
    <property type="nucleotide sequence ID" value="NZ_JBHLWI010000023.1"/>
</dbReference>
<evidence type="ECO:0000256" key="1">
    <source>
        <dbReference type="ARBA" id="ARBA00023235"/>
    </source>
</evidence>
<dbReference type="Pfam" id="PF01261">
    <property type="entry name" value="AP_endonuc_2"/>
    <property type="match status" value="1"/>
</dbReference>
<proteinExistence type="inferred from homology"/>
<sequence>MKRRNFIKNIGLGSAAAAFTVGQGIEALAADKIESNPFNLDYAPHFGMFKGHSGDDLVDQLKFMADQGFRSLEDNGLLGRSVEDQNRIGQTLEQLGMRMGVFVVDGGDNWKVSLTTGKQEFIDNFVNTCKRSVEAAKRVNATWATVVPGFFERRLPLGVQTGHVIEALKRGAEIFEPHGLVMVLEPLSDTPELFLRHSDQSFAICKAVGSPSCKILYDIYHMQRNEGNLIPNMELCWDEIAYIQIGDNPGRKEPGTGEINYQNVFKYIDEKGYKGILGMEHGNTLRGKEGEQALIAAYRKADQFK</sequence>
<dbReference type="InterPro" id="IPR026040">
    <property type="entry name" value="HyI-like"/>
</dbReference>
<comment type="similarity">
    <text evidence="2">Belongs to the hyi family.</text>
</comment>
<evidence type="ECO:0000256" key="2">
    <source>
        <dbReference type="PIRNR" id="PIRNR006241"/>
    </source>
</evidence>
<accession>A0ABV6FS88</accession>
<name>A0ABV6FS88_9BACT</name>
<dbReference type="PANTHER" id="PTHR43489">
    <property type="entry name" value="ISOMERASE"/>
    <property type="match status" value="1"/>
</dbReference>
<dbReference type="Gene3D" id="3.20.20.150">
    <property type="entry name" value="Divalent-metal-dependent TIM barrel enzymes"/>
    <property type="match status" value="1"/>
</dbReference>
<reference evidence="4 5" key="1">
    <citation type="submission" date="2024-09" db="EMBL/GenBank/DDBJ databases">
        <authorList>
            <person name="Sun Q."/>
            <person name="Mori K."/>
        </authorList>
    </citation>
    <scope>NUCLEOTIDE SEQUENCE [LARGE SCALE GENOMIC DNA]</scope>
    <source>
        <strain evidence="4 5">CCM 7650</strain>
    </source>
</reference>
<keyword evidence="5" id="KW-1185">Reference proteome</keyword>
<dbReference type="Proteomes" id="UP001589797">
    <property type="component" value="Unassembled WGS sequence"/>
</dbReference>
<dbReference type="InterPro" id="IPR050417">
    <property type="entry name" value="Sugar_Epim/Isomerase"/>
</dbReference>
<gene>
    <name evidence="4" type="ORF">ACFFIP_08575</name>
</gene>
<dbReference type="SUPFAM" id="SSF51658">
    <property type="entry name" value="Xylose isomerase-like"/>
    <property type="match status" value="1"/>
</dbReference>
<evidence type="ECO:0000259" key="3">
    <source>
        <dbReference type="Pfam" id="PF01261"/>
    </source>
</evidence>
<dbReference type="InterPro" id="IPR013022">
    <property type="entry name" value="Xyl_isomerase-like_TIM-brl"/>
</dbReference>
<dbReference type="PIRSF" id="PIRSF006241">
    <property type="entry name" value="HyI"/>
    <property type="match status" value="1"/>
</dbReference>
<organism evidence="4 5">
    <name type="scientific">Fontibacter flavus</name>
    <dbReference type="NCBI Taxonomy" id="654838"/>
    <lineage>
        <taxon>Bacteria</taxon>
        <taxon>Pseudomonadati</taxon>
        <taxon>Bacteroidota</taxon>
        <taxon>Cytophagia</taxon>
        <taxon>Cytophagales</taxon>
        <taxon>Cyclobacteriaceae</taxon>
        <taxon>Fontibacter</taxon>
    </lineage>
</organism>
<dbReference type="EMBL" id="JBHLWI010000023">
    <property type="protein sequence ID" value="MFC0262733.1"/>
    <property type="molecule type" value="Genomic_DNA"/>
</dbReference>
<evidence type="ECO:0000313" key="5">
    <source>
        <dbReference type="Proteomes" id="UP001589797"/>
    </source>
</evidence>